<name>A0A5C8L175_9GAMM</name>
<accession>A0A5C8L175</accession>
<dbReference type="Proteomes" id="UP000321248">
    <property type="component" value="Unassembled WGS sequence"/>
</dbReference>
<evidence type="ECO:0000259" key="1">
    <source>
        <dbReference type="Pfam" id="PF13453"/>
    </source>
</evidence>
<keyword evidence="3" id="KW-1185">Reference proteome</keyword>
<gene>
    <name evidence="2" type="ORF">FU658_02755</name>
</gene>
<organism evidence="2 3">
    <name type="scientific">Alkalisalibacterium limincola</name>
    <dbReference type="NCBI Taxonomy" id="2699169"/>
    <lineage>
        <taxon>Bacteria</taxon>
        <taxon>Pseudomonadati</taxon>
        <taxon>Pseudomonadota</taxon>
        <taxon>Gammaproteobacteria</taxon>
        <taxon>Lysobacterales</taxon>
        <taxon>Lysobacteraceae</taxon>
        <taxon>Alkalisalibacterium</taxon>
    </lineage>
</organism>
<evidence type="ECO:0000313" key="3">
    <source>
        <dbReference type="Proteomes" id="UP000321248"/>
    </source>
</evidence>
<evidence type="ECO:0000313" key="2">
    <source>
        <dbReference type="EMBL" id="TXK65995.1"/>
    </source>
</evidence>
<dbReference type="EMBL" id="VRTS01000001">
    <property type="protein sequence ID" value="TXK65995.1"/>
    <property type="molecule type" value="Genomic_DNA"/>
</dbReference>
<protein>
    <recommendedName>
        <fullName evidence="1">Transcription factor zinc-finger domain-containing protein</fullName>
    </recommendedName>
</protein>
<proteinExistence type="predicted"/>
<sequence length="181" mass="20743">MKCTACKTGRLVPSFLEAQFRCHTCEECGGNWILIEDYVSWKERNPTFEFKAGCVEEIVADDTREALLCPVTGGLMRKFRISKDIPHRMDYSARVGGVWLDKGEWELLVAEGLAGSLNAVLTEQWQQKVKLDSSRAALTQMYRNKFGDDDYERAKEVRDWINNNANSEELRRFILLDPEAA</sequence>
<dbReference type="OrthoDB" id="9814037at2"/>
<dbReference type="Pfam" id="PF13453">
    <property type="entry name" value="Zn_ribbon_TFIIB"/>
    <property type="match status" value="1"/>
</dbReference>
<dbReference type="AlphaFoldDB" id="A0A5C8L175"/>
<dbReference type="InterPro" id="IPR027392">
    <property type="entry name" value="TF_Znf"/>
</dbReference>
<feature type="domain" description="Transcription factor zinc-finger" evidence="1">
    <location>
        <begin position="2"/>
        <end position="44"/>
    </location>
</feature>
<comment type="caution">
    <text evidence="2">The sequence shown here is derived from an EMBL/GenBank/DDBJ whole genome shotgun (WGS) entry which is preliminary data.</text>
</comment>
<reference evidence="2 3" key="1">
    <citation type="submission" date="2019-08" db="EMBL/GenBank/DDBJ databases">
        <authorList>
            <person name="Karlyshev A.V."/>
        </authorList>
    </citation>
    <scope>NUCLEOTIDE SEQUENCE [LARGE SCALE GENOMIC DNA]</scope>
    <source>
        <strain evidence="2 3">Alg18-2.2</strain>
    </source>
</reference>
<dbReference type="RefSeq" id="WP_147890668.1">
    <property type="nucleotide sequence ID" value="NZ_VRTS01000001.1"/>
</dbReference>